<dbReference type="WBParaSite" id="nRc.2.0.1.t07590-RA">
    <property type="protein sequence ID" value="nRc.2.0.1.t07590-RA"/>
    <property type="gene ID" value="nRc.2.0.1.g07590"/>
</dbReference>
<evidence type="ECO:0000313" key="1">
    <source>
        <dbReference type="Proteomes" id="UP000887565"/>
    </source>
</evidence>
<reference evidence="2" key="1">
    <citation type="submission" date="2022-11" db="UniProtKB">
        <authorList>
            <consortium name="WormBaseParasite"/>
        </authorList>
    </citation>
    <scope>IDENTIFICATION</scope>
</reference>
<proteinExistence type="predicted"/>
<name>A0A915I1L2_ROMCU</name>
<dbReference type="AlphaFoldDB" id="A0A915I1L2"/>
<sequence>MLMKPNVWSPDLNSTSRRWLSSSKKSKSICDESDISSRNPLLLTPKYPRNRIFSLKIGDKINFRRKCFIAEVLFFHGKSKANIK</sequence>
<dbReference type="Proteomes" id="UP000887565">
    <property type="component" value="Unplaced"/>
</dbReference>
<protein>
    <submittedName>
        <fullName evidence="2">Uncharacterized protein</fullName>
    </submittedName>
</protein>
<evidence type="ECO:0000313" key="2">
    <source>
        <dbReference type="WBParaSite" id="nRc.2.0.1.t07590-RA"/>
    </source>
</evidence>
<accession>A0A915I1L2</accession>
<keyword evidence="1" id="KW-1185">Reference proteome</keyword>
<organism evidence="1 2">
    <name type="scientific">Romanomermis culicivorax</name>
    <name type="common">Nematode worm</name>
    <dbReference type="NCBI Taxonomy" id="13658"/>
    <lineage>
        <taxon>Eukaryota</taxon>
        <taxon>Metazoa</taxon>
        <taxon>Ecdysozoa</taxon>
        <taxon>Nematoda</taxon>
        <taxon>Enoplea</taxon>
        <taxon>Dorylaimia</taxon>
        <taxon>Mermithida</taxon>
        <taxon>Mermithoidea</taxon>
        <taxon>Mermithidae</taxon>
        <taxon>Romanomermis</taxon>
    </lineage>
</organism>